<dbReference type="InterPro" id="IPR011029">
    <property type="entry name" value="DEATH-like_dom_sf"/>
</dbReference>
<dbReference type="SUPFAM" id="SSF47986">
    <property type="entry name" value="DEATH domain"/>
    <property type="match status" value="1"/>
</dbReference>
<sequence>MKPKDIIRRNKTSLLEILSADHMLILNKVQEHGIITDREYNNLKCINNKNVEGHLGELLDKLMNKGDETCQDFINLLKTDAMTKETFPNLKSIQWTVGNSGTVSVQKKSNKSSIRVNLLLEKHVTTDRPD</sequence>
<dbReference type="Ensembl" id="ENSNMLT00000041264.1">
    <property type="protein sequence ID" value="ENSNMLP00000037040.1"/>
    <property type="gene ID" value="ENSNMLG00000022942.1"/>
</dbReference>
<dbReference type="PROSITE" id="PS50209">
    <property type="entry name" value="CARD"/>
    <property type="match status" value="1"/>
</dbReference>
<name>A0A8C6URX7_9GOBI</name>
<proteinExistence type="predicted"/>
<protein>
    <recommendedName>
        <fullName evidence="1">CARD domain-containing protein</fullName>
    </recommendedName>
</protein>
<keyword evidence="3" id="KW-1185">Reference proteome</keyword>
<feature type="domain" description="CARD" evidence="1">
    <location>
        <begin position="1"/>
        <end position="78"/>
    </location>
</feature>
<dbReference type="GO" id="GO:0042981">
    <property type="term" value="P:regulation of apoptotic process"/>
    <property type="evidence" value="ECO:0007669"/>
    <property type="project" value="InterPro"/>
</dbReference>
<evidence type="ECO:0000313" key="2">
    <source>
        <dbReference type="Ensembl" id="ENSNMLP00000037040.1"/>
    </source>
</evidence>
<dbReference type="InterPro" id="IPR001315">
    <property type="entry name" value="CARD"/>
</dbReference>
<evidence type="ECO:0000259" key="1">
    <source>
        <dbReference type="PROSITE" id="PS50209"/>
    </source>
</evidence>
<reference evidence="2" key="2">
    <citation type="submission" date="2025-09" db="UniProtKB">
        <authorList>
            <consortium name="Ensembl"/>
        </authorList>
    </citation>
    <scope>IDENTIFICATION</scope>
</reference>
<accession>A0A8C6URX7</accession>
<organism evidence="2 3">
    <name type="scientific">Neogobius melanostomus</name>
    <name type="common">round goby</name>
    <dbReference type="NCBI Taxonomy" id="47308"/>
    <lineage>
        <taxon>Eukaryota</taxon>
        <taxon>Metazoa</taxon>
        <taxon>Chordata</taxon>
        <taxon>Craniata</taxon>
        <taxon>Vertebrata</taxon>
        <taxon>Euteleostomi</taxon>
        <taxon>Actinopterygii</taxon>
        <taxon>Neopterygii</taxon>
        <taxon>Teleostei</taxon>
        <taxon>Neoteleostei</taxon>
        <taxon>Acanthomorphata</taxon>
        <taxon>Gobiaria</taxon>
        <taxon>Gobiiformes</taxon>
        <taxon>Gobioidei</taxon>
        <taxon>Gobiidae</taxon>
        <taxon>Benthophilinae</taxon>
        <taxon>Neogobiini</taxon>
        <taxon>Neogobius</taxon>
    </lineage>
</organism>
<reference evidence="2" key="1">
    <citation type="submission" date="2025-08" db="UniProtKB">
        <authorList>
            <consortium name="Ensembl"/>
        </authorList>
    </citation>
    <scope>IDENTIFICATION</scope>
</reference>
<dbReference type="Pfam" id="PF00619">
    <property type="entry name" value="CARD"/>
    <property type="match status" value="1"/>
</dbReference>
<dbReference type="Gene3D" id="1.10.533.10">
    <property type="entry name" value="Death Domain, Fas"/>
    <property type="match status" value="1"/>
</dbReference>
<dbReference type="CDD" id="cd01671">
    <property type="entry name" value="CARD"/>
    <property type="match status" value="1"/>
</dbReference>
<evidence type="ECO:0000313" key="3">
    <source>
        <dbReference type="Proteomes" id="UP000694523"/>
    </source>
</evidence>
<dbReference type="AlphaFoldDB" id="A0A8C6URX7"/>
<dbReference type="Proteomes" id="UP000694523">
    <property type="component" value="Unplaced"/>
</dbReference>